<dbReference type="RefSeq" id="WP_002629461.1">
    <property type="nucleotide sequence ID" value="NZ_ANAH02000015.1"/>
</dbReference>
<accession>S9PC99</accession>
<evidence type="ECO:0000313" key="1">
    <source>
        <dbReference type="EMBL" id="EPX59912.1"/>
    </source>
</evidence>
<dbReference type="SUPFAM" id="SSF101898">
    <property type="entry name" value="NHL repeat"/>
    <property type="match status" value="1"/>
</dbReference>
<evidence type="ECO:0000313" key="2">
    <source>
        <dbReference type="Proteomes" id="UP000011682"/>
    </source>
</evidence>
<protein>
    <submittedName>
        <fullName evidence="1">Uncharacterized protein</fullName>
    </submittedName>
</protein>
<reference evidence="1" key="1">
    <citation type="submission" date="2013-05" db="EMBL/GenBank/DDBJ databases">
        <title>Genome assembly of Cystobacter fuscus DSM 2262.</title>
        <authorList>
            <person name="Sharma G."/>
            <person name="Khatri I."/>
            <person name="Kaur C."/>
            <person name="Mayilraj S."/>
            <person name="Subramanian S."/>
        </authorList>
    </citation>
    <scope>NUCLEOTIDE SEQUENCE [LARGE SCALE GENOMIC DNA]</scope>
    <source>
        <strain evidence="1">DSM 2262</strain>
    </source>
</reference>
<comment type="caution">
    <text evidence="1">The sequence shown here is derived from an EMBL/GenBank/DDBJ whole genome shotgun (WGS) entry which is preliminary data.</text>
</comment>
<sequence>MTDRDGNIALAGEMAGTVDFGRGPLSTREFPVGIDTSSAFLSKYSPSGENLWTFLDVEHQGLGLGAAVDSQDNLLLCGSVYTDVQPEPFVLMLSPEGAVRWVRRLEGAAGFARSVATHGNRVVVVGTFDLTFTFAGAHR</sequence>
<dbReference type="AlphaFoldDB" id="S9PC99"/>
<dbReference type="eggNOG" id="COG1520">
    <property type="taxonomic scope" value="Bacteria"/>
</dbReference>
<gene>
    <name evidence="1" type="ORF">D187_002656</name>
</gene>
<proteinExistence type="predicted"/>
<keyword evidence="2" id="KW-1185">Reference proteome</keyword>
<name>S9PC99_CYSF2</name>
<dbReference type="EMBL" id="ANAH02000015">
    <property type="protein sequence ID" value="EPX59912.1"/>
    <property type="molecule type" value="Genomic_DNA"/>
</dbReference>
<dbReference type="Proteomes" id="UP000011682">
    <property type="component" value="Unassembled WGS sequence"/>
</dbReference>
<organism evidence="1 2">
    <name type="scientific">Cystobacter fuscus (strain ATCC 25194 / DSM 2262 / NBRC 100088 / M29)</name>
    <dbReference type="NCBI Taxonomy" id="1242864"/>
    <lineage>
        <taxon>Bacteria</taxon>
        <taxon>Pseudomonadati</taxon>
        <taxon>Myxococcota</taxon>
        <taxon>Myxococcia</taxon>
        <taxon>Myxococcales</taxon>
        <taxon>Cystobacterineae</taxon>
        <taxon>Archangiaceae</taxon>
        <taxon>Cystobacter</taxon>
    </lineage>
</organism>